<accession>C9RBV2</accession>
<dbReference type="HOGENOM" id="CLU_073981_2_0_9"/>
<dbReference type="GO" id="GO:0005737">
    <property type="term" value="C:cytoplasm"/>
    <property type="evidence" value="ECO:0007669"/>
    <property type="project" value="UniProtKB-SubCell"/>
</dbReference>
<dbReference type="Gene3D" id="3.30.1360.40">
    <property type="match status" value="1"/>
</dbReference>
<keyword evidence="6" id="KW-0175">Coiled coil</keyword>
<dbReference type="STRING" id="429009.Adeg_0581"/>
<evidence type="ECO:0000313" key="8">
    <source>
        <dbReference type="EMBL" id="ACX51729.1"/>
    </source>
</evidence>
<dbReference type="EMBL" id="CP001785">
    <property type="protein sequence ID" value="ACX51729.1"/>
    <property type="molecule type" value="Genomic_DNA"/>
</dbReference>
<evidence type="ECO:0000313" key="9">
    <source>
        <dbReference type="Proteomes" id="UP000002620"/>
    </source>
</evidence>
<dbReference type="NCBIfam" id="TIGR00496">
    <property type="entry name" value="frr"/>
    <property type="match status" value="1"/>
</dbReference>
<dbReference type="AlphaFoldDB" id="C9RBV2"/>
<evidence type="ECO:0000256" key="1">
    <source>
        <dbReference type="ARBA" id="ARBA00004496"/>
    </source>
</evidence>
<organism evidence="8 9">
    <name type="scientific">Ammonifex degensii (strain DSM 10501 / KC4)</name>
    <dbReference type="NCBI Taxonomy" id="429009"/>
    <lineage>
        <taxon>Bacteria</taxon>
        <taxon>Bacillati</taxon>
        <taxon>Bacillota</taxon>
        <taxon>Clostridia</taxon>
        <taxon>Thermoanaerobacterales</taxon>
        <taxon>Thermoanaerobacteraceae</taxon>
        <taxon>Ammonifex</taxon>
    </lineage>
</organism>
<feature type="coiled-coil region" evidence="6">
    <location>
        <begin position="113"/>
        <end position="172"/>
    </location>
</feature>
<evidence type="ECO:0000256" key="5">
    <source>
        <dbReference type="HAMAP-Rule" id="MF_00040"/>
    </source>
</evidence>
<keyword evidence="3 5" id="KW-0963">Cytoplasm</keyword>
<dbReference type="HAMAP" id="MF_00040">
    <property type="entry name" value="RRF"/>
    <property type="match status" value="1"/>
</dbReference>
<dbReference type="KEGG" id="adg:Adeg_0581"/>
<feature type="domain" description="Ribosome recycling factor" evidence="7">
    <location>
        <begin position="19"/>
        <end position="182"/>
    </location>
</feature>
<evidence type="ECO:0000256" key="2">
    <source>
        <dbReference type="ARBA" id="ARBA00005912"/>
    </source>
</evidence>
<dbReference type="PANTHER" id="PTHR20982">
    <property type="entry name" value="RIBOSOME RECYCLING FACTOR"/>
    <property type="match status" value="1"/>
</dbReference>
<evidence type="ECO:0000256" key="4">
    <source>
        <dbReference type="ARBA" id="ARBA00022917"/>
    </source>
</evidence>
<gene>
    <name evidence="5" type="primary">frr</name>
    <name evidence="8" type="ordered locus">Adeg_0581</name>
</gene>
<dbReference type="FunFam" id="3.30.1360.40:FF:000001">
    <property type="entry name" value="Ribosome-recycling factor"/>
    <property type="match status" value="1"/>
</dbReference>
<dbReference type="InterPro" id="IPR036191">
    <property type="entry name" value="RRF_sf"/>
</dbReference>
<dbReference type="eggNOG" id="COG0233">
    <property type="taxonomic scope" value="Bacteria"/>
</dbReference>
<dbReference type="FunFam" id="1.10.132.20:FF:000001">
    <property type="entry name" value="Ribosome-recycling factor"/>
    <property type="match status" value="1"/>
</dbReference>
<comment type="function">
    <text evidence="5">Responsible for the release of ribosomes from messenger RNA at the termination of protein biosynthesis. May increase the efficiency of translation by recycling ribosomes from one round of translation to another.</text>
</comment>
<protein>
    <recommendedName>
        <fullName evidence="5">Ribosome-recycling factor</fullName>
        <shortName evidence="5">RRF</shortName>
    </recommendedName>
    <alternativeName>
        <fullName evidence="5">Ribosome-releasing factor</fullName>
    </alternativeName>
</protein>
<keyword evidence="4 5" id="KW-0648">Protein biosynthesis</keyword>
<dbReference type="SUPFAM" id="SSF55194">
    <property type="entry name" value="Ribosome recycling factor, RRF"/>
    <property type="match status" value="1"/>
</dbReference>
<keyword evidence="9" id="KW-1185">Reference proteome</keyword>
<dbReference type="GO" id="GO:0043023">
    <property type="term" value="F:ribosomal large subunit binding"/>
    <property type="evidence" value="ECO:0007669"/>
    <property type="project" value="TreeGrafter"/>
</dbReference>
<name>C9RBV2_AMMDK</name>
<evidence type="ECO:0000259" key="7">
    <source>
        <dbReference type="Pfam" id="PF01765"/>
    </source>
</evidence>
<comment type="subcellular location">
    <subcellularLocation>
        <location evidence="1 5">Cytoplasm</location>
    </subcellularLocation>
</comment>
<proteinExistence type="inferred from homology"/>
<dbReference type="Proteomes" id="UP000002620">
    <property type="component" value="Chromosome"/>
</dbReference>
<dbReference type="GO" id="GO:0006415">
    <property type="term" value="P:translational termination"/>
    <property type="evidence" value="ECO:0007669"/>
    <property type="project" value="UniProtKB-UniRule"/>
</dbReference>
<comment type="similarity">
    <text evidence="2 5">Belongs to the RRF family.</text>
</comment>
<evidence type="ECO:0000256" key="6">
    <source>
        <dbReference type="SAM" id="Coils"/>
    </source>
</evidence>
<dbReference type="Pfam" id="PF01765">
    <property type="entry name" value="RRF"/>
    <property type="match status" value="1"/>
</dbReference>
<dbReference type="InterPro" id="IPR002661">
    <property type="entry name" value="Ribosome_recyc_fac"/>
</dbReference>
<dbReference type="PANTHER" id="PTHR20982:SF3">
    <property type="entry name" value="MITOCHONDRIAL RIBOSOME RECYCLING FACTOR PSEUDO 1"/>
    <property type="match status" value="1"/>
</dbReference>
<dbReference type="InterPro" id="IPR023584">
    <property type="entry name" value="Ribosome_recyc_fac_dom"/>
</dbReference>
<reference evidence="8 9" key="1">
    <citation type="submission" date="2009-10" db="EMBL/GenBank/DDBJ databases">
        <title>Complete sequence of chromosome of Ammonifex degensii KC4.</title>
        <authorList>
            <consortium name="US DOE Joint Genome Institute"/>
            <person name="Kerfeld C."/>
            <person name="Goodner B."/>
            <person name="Huber H."/>
            <person name="Stetter K."/>
            <person name="Lucas S."/>
            <person name="Copeland A."/>
            <person name="Lapidus A."/>
            <person name="Glavina del Rio T."/>
            <person name="Dalin E."/>
            <person name="Tice H."/>
            <person name="Bruce D."/>
            <person name="Goodwin L."/>
            <person name="Pitluck S."/>
            <person name="Saunders E."/>
            <person name="Brettin T."/>
            <person name="Detter J.C."/>
            <person name="Han C."/>
            <person name="Larimer F."/>
            <person name="Land M."/>
            <person name="Hauser L."/>
            <person name="Kyrpides N."/>
            <person name="Ovchinnikova G."/>
            <person name="Richardson P."/>
        </authorList>
    </citation>
    <scope>NUCLEOTIDE SEQUENCE [LARGE SCALE GENOMIC DNA]</scope>
    <source>
        <strain evidence="9">DSM 10501 / KC4</strain>
    </source>
</reference>
<sequence length="184" mass="21203">MQETLERAELSMKKAVEHFKKDLAAIRTGRASPALLEKVMVDYYGVPTPVNQLATITAPEPRLLVIQPWDRSIINEIEKAILKSDLGLTPNNDGQVIRLILPQLTQERREELVRVARKRAEEARVAIRNIRREANDELKEKQKKENVSEDEIKRLQGEVQKLTEKYIKEVDNLLAAKEKEIMEV</sequence>
<evidence type="ECO:0000256" key="3">
    <source>
        <dbReference type="ARBA" id="ARBA00022490"/>
    </source>
</evidence>
<dbReference type="CDD" id="cd00520">
    <property type="entry name" value="RRF"/>
    <property type="match status" value="1"/>
</dbReference>
<dbReference type="Gene3D" id="1.10.132.20">
    <property type="entry name" value="Ribosome-recycling factor"/>
    <property type="match status" value="1"/>
</dbReference>